<keyword evidence="10 12" id="KW-0472">Membrane</keyword>
<dbReference type="OrthoDB" id="200187at2759"/>
<comment type="subcellular location">
    <subcellularLocation>
        <location evidence="1">Endoplasmic reticulum membrane</location>
        <topology evidence="1">Multi-pass membrane protein</topology>
    </subcellularLocation>
</comment>
<dbReference type="Pfam" id="PF03839">
    <property type="entry name" value="Sec62"/>
    <property type="match status" value="1"/>
</dbReference>
<keyword evidence="8 12" id="KW-1133">Transmembrane helix</keyword>
<accession>A0A2S4PNI2</accession>
<evidence type="ECO:0000256" key="12">
    <source>
        <dbReference type="SAM" id="Phobius"/>
    </source>
</evidence>
<dbReference type="GO" id="GO:0005789">
    <property type="term" value="C:endoplasmic reticulum membrane"/>
    <property type="evidence" value="ECO:0007669"/>
    <property type="project" value="UniProtKB-SubCell"/>
</dbReference>
<proteinExistence type="inferred from homology"/>
<dbReference type="NCBIfam" id="TIGR00869">
    <property type="entry name" value="sec62"/>
    <property type="match status" value="1"/>
</dbReference>
<dbReference type="InterPro" id="IPR004728">
    <property type="entry name" value="Sec62"/>
</dbReference>
<evidence type="ECO:0000256" key="11">
    <source>
        <dbReference type="SAM" id="MobiDB-lite"/>
    </source>
</evidence>
<feature type="transmembrane region" description="Helical" evidence="12">
    <location>
        <begin position="249"/>
        <end position="281"/>
    </location>
</feature>
<evidence type="ECO:0000256" key="4">
    <source>
        <dbReference type="ARBA" id="ARBA00022448"/>
    </source>
</evidence>
<dbReference type="STRING" id="225359.A0A2S4PNI2"/>
<feature type="transmembrane region" description="Helical" evidence="12">
    <location>
        <begin position="223"/>
        <end position="243"/>
    </location>
</feature>
<dbReference type="GO" id="GO:0031204">
    <property type="term" value="P:post-translational protein targeting to membrane, translocation"/>
    <property type="evidence" value="ECO:0007669"/>
    <property type="project" value="TreeGrafter"/>
</dbReference>
<comment type="similarity">
    <text evidence="2">Belongs to the SEC62 family.</text>
</comment>
<feature type="region of interest" description="Disordered" evidence="11">
    <location>
        <begin position="55"/>
        <end position="92"/>
    </location>
</feature>
<feature type="compositionally biased region" description="Basic and acidic residues" evidence="11">
    <location>
        <begin position="1"/>
        <end position="10"/>
    </location>
</feature>
<feature type="region of interest" description="Disordered" evidence="11">
    <location>
        <begin position="1"/>
        <end position="26"/>
    </location>
</feature>
<protein>
    <recommendedName>
        <fullName evidence="3">Translocation protein SEC62</fullName>
    </recommendedName>
</protein>
<evidence type="ECO:0000256" key="7">
    <source>
        <dbReference type="ARBA" id="ARBA00022927"/>
    </source>
</evidence>
<dbReference type="InterPro" id="IPR011553">
    <property type="entry name" value="Sec62_asco"/>
</dbReference>
<dbReference type="EMBL" id="PEDP01001474">
    <property type="protein sequence ID" value="POS83596.1"/>
    <property type="molecule type" value="Genomic_DNA"/>
</dbReference>
<evidence type="ECO:0000256" key="8">
    <source>
        <dbReference type="ARBA" id="ARBA00022989"/>
    </source>
</evidence>
<keyword evidence="5 12" id="KW-0812">Transmembrane</keyword>
<evidence type="ECO:0000313" key="13">
    <source>
        <dbReference type="EMBL" id="POS83596.1"/>
    </source>
</evidence>
<keyword evidence="14" id="KW-1185">Reference proteome</keyword>
<feature type="compositionally biased region" description="Low complexity" evidence="11">
    <location>
        <begin position="55"/>
        <end position="65"/>
    </location>
</feature>
<evidence type="ECO:0000256" key="1">
    <source>
        <dbReference type="ARBA" id="ARBA00004477"/>
    </source>
</evidence>
<dbReference type="PANTHER" id="PTHR12443">
    <property type="entry name" value="TRANSLOCATION PROTEIN SEC62"/>
    <property type="match status" value="1"/>
</dbReference>
<evidence type="ECO:0000256" key="10">
    <source>
        <dbReference type="ARBA" id="ARBA00023136"/>
    </source>
</evidence>
<evidence type="ECO:0000256" key="3">
    <source>
        <dbReference type="ARBA" id="ARBA00021257"/>
    </source>
</evidence>
<feature type="region of interest" description="Disordered" evidence="11">
    <location>
        <begin position="334"/>
        <end position="373"/>
    </location>
</feature>
<keyword evidence="9" id="KW-0811">Translocation</keyword>
<feature type="compositionally biased region" description="Low complexity" evidence="11">
    <location>
        <begin position="337"/>
        <end position="354"/>
    </location>
</feature>
<organism evidence="13 14">
    <name type="scientific">Erysiphe pulchra</name>
    <dbReference type="NCBI Taxonomy" id="225359"/>
    <lineage>
        <taxon>Eukaryota</taxon>
        <taxon>Fungi</taxon>
        <taxon>Dikarya</taxon>
        <taxon>Ascomycota</taxon>
        <taxon>Pezizomycotina</taxon>
        <taxon>Leotiomycetes</taxon>
        <taxon>Erysiphales</taxon>
        <taxon>Erysiphaceae</taxon>
        <taxon>Erysiphe</taxon>
    </lineage>
</organism>
<sequence length="373" mass="41436">MGSQKNRAEPKITFQVPPGQKPLTPEQIQEMQKRLAEDAAKNGMTIPEFVEKIKAQAAAQAAAQQHQKSQPDASLIEENQPQQIQPGPPSPSAIAVAKFLKSQDLKVRTCILGGQRKELFRVKRAFRALESPAYKQAQKKNPLLPEITDRSSLENTFKLLPLSFLALQVSKVDPCEDSCNSSGSAKTKRIKGLWTVEIEQQQDCREDLHFVWLYEGPQLKQKLYATGAIASVFIIVMFPLWPVKLRLGVWYLSMGMLVLIGLFFAMAIFRLILFVITMFAVPPGLWLYPNLFEDVGFFDSFRPVWGWQKEKKKGKKKVQNSGSANAGATMAALTGQPAPASATTSSAANQIKGIKPQKKKQPPTVKVEDVSDD</sequence>
<dbReference type="PANTHER" id="PTHR12443:SF9">
    <property type="entry name" value="TRANSLOCATION PROTEIN SEC62"/>
    <property type="match status" value="1"/>
</dbReference>
<keyword evidence="4" id="KW-0813">Transport</keyword>
<dbReference type="AlphaFoldDB" id="A0A2S4PNI2"/>
<name>A0A2S4PNI2_9PEZI</name>
<comment type="caution">
    <text evidence="13">The sequence shown here is derived from an EMBL/GenBank/DDBJ whole genome shotgun (WGS) entry which is preliminary data.</text>
</comment>
<evidence type="ECO:0000313" key="14">
    <source>
        <dbReference type="Proteomes" id="UP000237438"/>
    </source>
</evidence>
<evidence type="ECO:0000256" key="6">
    <source>
        <dbReference type="ARBA" id="ARBA00022824"/>
    </source>
</evidence>
<evidence type="ECO:0000256" key="5">
    <source>
        <dbReference type="ARBA" id="ARBA00022692"/>
    </source>
</evidence>
<keyword evidence="7" id="KW-0653">Protein transport</keyword>
<gene>
    <name evidence="13" type="ORF">EPUL_003946</name>
</gene>
<keyword evidence="6" id="KW-0256">Endoplasmic reticulum</keyword>
<evidence type="ECO:0000256" key="2">
    <source>
        <dbReference type="ARBA" id="ARBA00010604"/>
    </source>
</evidence>
<dbReference type="Proteomes" id="UP000237438">
    <property type="component" value="Unassembled WGS sequence"/>
</dbReference>
<evidence type="ECO:0000256" key="9">
    <source>
        <dbReference type="ARBA" id="ARBA00023010"/>
    </source>
</evidence>
<reference evidence="13 14" key="1">
    <citation type="submission" date="2017-10" db="EMBL/GenBank/DDBJ databases">
        <title>Development of genomic resources for the powdery mildew, Erysiphe pulchra.</title>
        <authorList>
            <person name="Wadl P.A."/>
            <person name="Mack B.M."/>
            <person name="Moore G."/>
            <person name="Beltz S.B."/>
        </authorList>
    </citation>
    <scope>NUCLEOTIDE SEQUENCE [LARGE SCALE GENOMIC DNA]</scope>
    <source>
        <strain evidence="13">Cflorida</strain>
    </source>
</reference>